<accession>A0A0F9E1C0</accession>
<name>A0A0F9E1C0_9ZZZZ</name>
<dbReference type="EMBL" id="LAZR01039070">
    <property type="protein sequence ID" value="KKL17913.1"/>
    <property type="molecule type" value="Genomic_DNA"/>
</dbReference>
<reference evidence="1" key="1">
    <citation type="journal article" date="2015" name="Nature">
        <title>Complex archaea that bridge the gap between prokaryotes and eukaryotes.</title>
        <authorList>
            <person name="Spang A."/>
            <person name="Saw J.H."/>
            <person name="Jorgensen S.L."/>
            <person name="Zaremba-Niedzwiedzka K."/>
            <person name="Martijn J."/>
            <person name="Lind A.E."/>
            <person name="van Eijk R."/>
            <person name="Schleper C."/>
            <person name="Guy L."/>
            <person name="Ettema T.J."/>
        </authorList>
    </citation>
    <scope>NUCLEOTIDE SEQUENCE</scope>
</reference>
<dbReference type="AlphaFoldDB" id="A0A0F9E1C0"/>
<feature type="non-terminal residue" evidence="1">
    <location>
        <position position="1"/>
    </location>
</feature>
<sequence>LVSRPESSANVGNKVLRNNTTNLSASGTSAWDIVS</sequence>
<protein>
    <submittedName>
        <fullName evidence="1">Uncharacterized protein</fullName>
    </submittedName>
</protein>
<evidence type="ECO:0000313" key="1">
    <source>
        <dbReference type="EMBL" id="KKL17913.1"/>
    </source>
</evidence>
<proteinExistence type="predicted"/>
<comment type="caution">
    <text evidence="1">The sequence shown here is derived from an EMBL/GenBank/DDBJ whole genome shotgun (WGS) entry which is preliminary data.</text>
</comment>
<gene>
    <name evidence="1" type="ORF">LCGC14_2480800</name>
</gene>
<organism evidence="1">
    <name type="scientific">marine sediment metagenome</name>
    <dbReference type="NCBI Taxonomy" id="412755"/>
    <lineage>
        <taxon>unclassified sequences</taxon>
        <taxon>metagenomes</taxon>
        <taxon>ecological metagenomes</taxon>
    </lineage>
</organism>